<dbReference type="Gene3D" id="6.10.250.690">
    <property type="match status" value="1"/>
</dbReference>
<dbReference type="EMBL" id="JAXAVX010000003">
    <property type="protein sequence ID" value="MDX8151765.1"/>
    <property type="molecule type" value="Genomic_DNA"/>
</dbReference>
<evidence type="ECO:0000256" key="1">
    <source>
        <dbReference type="ARBA" id="ARBA00023125"/>
    </source>
</evidence>
<dbReference type="PROSITE" id="PS50110">
    <property type="entry name" value="RESPONSE_REGULATORY"/>
    <property type="match status" value="1"/>
</dbReference>
<evidence type="ECO:0000259" key="5">
    <source>
        <dbReference type="PROSITE" id="PS51755"/>
    </source>
</evidence>
<accession>A0ABU4VIW0</accession>
<evidence type="ECO:0000313" key="7">
    <source>
        <dbReference type="Proteomes" id="UP001277761"/>
    </source>
</evidence>
<proteinExistence type="predicted"/>
<dbReference type="SUPFAM" id="SSF52172">
    <property type="entry name" value="CheY-like"/>
    <property type="match status" value="1"/>
</dbReference>
<organism evidence="6 7">
    <name type="scientific">Patulibacter brassicae</name>
    <dbReference type="NCBI Taxonomy" id="1705717"/>
    <lineage>
        <taxon>Bacteria</taxon>
        <taxon>Bacillati</taxon>
        <taxon>Actinomycetota</taxon>
        <taxon>Thermoleophilia</taxon>
        <taxon>Solirubrobacterales</taxon>
        <taxon>Patulibacteraceae</taxon>
        <taxon>Patulibacter</taxon>
    </lineage>
</organism>
<dbReference type="PROSITE" id="PS51755">
    <property type="entry name" value="OMPR_PHOB"/>
    <property type="match status" value="1"/>
</dbReference>
<dbReference type="SMART" id="SM00862">
    <property type="entry name" value="Trans_reg_C"/>
    <property type="match status" value="1"/>
</dbReference>
<evidence type="ECO:0000256" key="2">
    <source>
        <dbReference type="PROSITE-ProRule" id="PRU00169"/>
    </source>
</evidence>
<dbReference type="RefSeq" id="WP_319953917.1">
    <property type="nucleotide sequence ID" value="NZ_JAXAVX010000003.1"/>
</dbReference>
<comment type="caution">
    <text evidence="6">The sequence shown here is derived from an EMBL/GenBank/DDBJ whole genome shotgun (WGS) entry which is preliminary data.</text>
</comment>
<keyword evidence="1 3" id="KW-0238">DNA-binding</keyword>
<evidence type="ECO:0000256" key="3">
    <source>
        <dbReference type="PROSITE-ProRule" id="PRU01091"/>
    </source>
</evidence>
<dbReference type="InterPro" id="IPR011006">
    <property type="entry name" value="CheY-like_superfamily"/>
</dbReference>
<dbReference type="InterPro" id="IPR036388">
    <property type="entry name" value="WH-like_DNA-bd_sf"/>
</dbReference>
<sequence length="233" mass="25334">MTAPRRTVLVVDDEPQIVRAVKVLLRGAGLDALAAHGVEEALDLAALHRPDAAIVDLLLPDGTGVDVCRGLREWSGMPILVLSAVDEEDEKVAALEAGADDYVTKPFGSRELLARLQAALRRASPEPEEPVIAVGPLEVDLAAQLVRVDGREVHLTRTEFGLLRALVRDRGKLLTHRSLLREVWGQAYVEDVATLRTHIANLRRKIEAPDGADGAPPRRLIRTETGVGYRLAP</sequence>
<dbReference type="SMART" id="SM00448">
    <property type="entry name" value="REC"/>
    <property type="match status" value="1"/>
</dbReference>
<name>A0ABU4VIW0_9ACTN</name>
<feature type="domain" description="OmpR/PhoB-type" evidence="5">
    <location>
        <begin position="129"/>
        <end position="233"/>
    </location>
</feature>
<feature type="DNA-binding region" description="OmpR/PhoB-type" evidence="3">
    <location>
        <begin position="129"/>
        <end position="233"/>
    </location>
</feature>
<dbReference type="InterPro" id="IPR001789">
    <property type="entry name" value="Sig_transdc_resp-reg_receiver"/>
</dbReference>
<reference evidence="6 7" key="1">
    <citation type="submission" date="2023-11" db="EMBL/GenBank/DDBJ databases">
        <authorList>
            <person name="Xu M."/>
            <person name="Jiang T."/>
        </authorList>
    </citation>
    <scope>NUCLEOTIDE SEQUENCE [LARGE SCALE GENOMIC DNA]</scope>
    <source>
        <strain evidence="6 7">SD</strain>
    </source>
</reference>
<protein>
    <submittedName>
        <fullName evidence="6">Response regulator transcription factor</fullName>
    </submittedName>
</protein>
<dbReference type="CDD" id="cd00383">
    <property type="entry name" value="trans_reg_C"/>
    <property type="match status" value="1"/>
</dbReference>
<dbReference type="Gene3D" id="1.10.10.10">
    <property type="entry name" value="Winged helix-like DNA-binding domain superfamily/Winged helix DNA-binding domain"/>
    <property type="match status" value="1"/>
</dbReference>
<dbReference type="Pfam" id="PF00486">
    <property type="entry name" value="Trans_reg_C"/>
    <property type="match status" value="1"/>
</dbReference>
<keyword evidence="2" id="KW-0597">Phosphoprotein</keyword>
<dbReference type="PANTHER" id="PTHR48111:SF50">
    <property type="entry name" value="KDP OPERON TRANSCRIPTIONAL REGULATORY PROTEIN KDPE"/>
    <property type="match status" value="1"/>
</dbReference>
<feature type="modified residue" description="4-aspartylphosphate" evidence="2">
    <location>
        <position position="56"/>
    </location>
</feature>
<feature type="domain" description="Response regulatory" evidence="4">
    <location>
        <begin position="7"/>
        <end position="120"/>
    </location>
</feature>
<gene>
    <name evidence="6" type="ORF">SK069_09185</name>
</gene>
<dbReference type="Pfam" id="PF00072">
    <property type="entry name" value="Response_reg"/>
    <property type="match status" value="1"/>
</dbReference>
<evidence type="ECO:0000313" key="6">
    <source>
        <dbReference type="EMBL" id="MDX8151765.1"/>
    </source>
</evidence>
<dbReference type="InterPro" id="IPR001867">
    <property type="entry name" value="OmpR/PhoB-type_DNA-bd"/>
</dbReference>
<evidence type="ECO:0000259" key="4">
    <source>
        <dbReference type="PROSITE" id="PS50110"/>
    </source>
</evidence>
<dbReference type="Gene3D" id="3.40.50.2300">
    <property type="match status" value="1"/>
</dbReference>
<dbReference type="PANTHER" id="PTHR48111">
    <property type="entry name" value="REGULATOR OF RPOS"/>
    <property type="match status" value="1"/>
</dbReference>
<dbReference type="Proteomes" id="UP001277761">
    <property type="component" value="Unassembled WGS sequence"/>
</dbReference>
<dbReference type="InterPro" id="IPR039420">
    <property type="entry name" value="WalR-like"/>
</dbReference>
<keyword evidence="7" id="KW-1185">Reference proteome</keyword>